<dbReference type="Proteomes" id="UP000186547">
    <property type="component" value="Chromosome"/>
</dbReference>
<name>M0L9C1_NATLA</name>
<evidence type="ECO:0000313" key="6">
    <source>
        <dbReference type="Proteomes" id="UP000186547"/>
    </source>
</evidence>
<dbReference type="AlphaFoldDB" id="M0L9C1"/>
<dbReference type="InterPro" id="IPR036196">
    <property type="entry name" value="Ptyr_pPase_sf"/>
</dbReference>
<dbReference type="SMART" id="SM00226">
    <property type="entry name" value="LMWPc"/>
    <property type="match status" value="1"/>
</dbReference>
<sequence length="150" mass="16616">MDTESDSGRRIAFVCVRNAGRSQMATAYAEREKADRGLEDLEIVTGGTHPADDVHEVVAEAMAEEGFDLSDRTPQEVSTETLETCDRVATMGCSTLELDAGVDVRDWDLPDPGEENLERVREIREEVRERVSALFDELESEGTVEAEHEG</sequence>
<evidence type="ECO:0000259" key="2">
    <source>
        <dbReference type="SMART" id="SM00226"/>
    </source>
</evidence>
<keyword evidence="1" id="KW-0059">Arsenical resistance</keyword>
<protein>
    <submittedName>
        <fullName evidence="3">Low molecular weight phosphatase family protein</fullName>
    </submittedName>
    <submittedName>
        <fullName evidence="4">Protein-tyrosine phosphatase, low molecular weight</fullName>
    </submittedName>
</protein>
<dbReference type="GeneID" id="30921307"/>
<reference evidence="3 6" key="1">
    <citation type="journal article" date="2011" name="J. Bacteriol.">
        <title>Genome sequence of Halobiforma lacisalsi AJ5, an extremely halophilic archaeon which harbors a bop gene.</title>
        <authorList>
            <person name="Jiang X."/>
            <person name="Wang S."/>
            <person name="Cheng H."/>
            <person name="Huo Y."/>
            <person name="Zhang X."/>
            <person name="Zhu X."/>
            <person name="Han X."/>
            <person name="Ni P."/>
            <person name="Wu M."/>
        </authorList>
    </citation>
    <scope>NUCLEOTIDE SEQUENCE [LARGE SCALE GENOMIC DNA]</scope>
    <source>
        <strain evidence="3 6">AJ5</strain>
    </source>
</reference>
<dbReference type="InterPro" id="IPR023485">
    <property type="entry name" value="Ptyr_pPase"/>
</dbReference>
<keyword evidence="5" id="KW-1185">Reference proteome</keyword>
<dbReference type="Gene3D" id="3.40.50.2300">
    <property type="match status" value="1"/>
</dbReference>
<feature type="domain" description="Phosphotyrosine protein phosphatase I" evidence="2">
    <location>
        <begin position="9"/>
        <end position="137"/>
    </location>
</feature>
<dbReference type="EMBL" id="AOLZ01000073">
    <property type="protein sequence ID" value="EMA28505.1"/>
    <property type="molecule type" value="Genomic_DNA"/>
</dbReference>
<evidence type="ECO:0000256" key="1">
    <source>
        <dbReference type="ARBA" id="ARBA00022849"/>
    </source>
</evidence>
<organism evidence="4 5">
    <name type="scientific">Natronobacterium lacisalsi AJ5</name>
    <dbReference type="NCBI Taxonomy" id="358396"/>
    <lineage>
        <taxon>Archaea</taxon>
        <taxon>Methanobacteriati</taxon>
        <taxon>Methanobacteriota</taxon>
        <taxon>Stenosarchaea group</taxon>
        <taxon>Halobacteria</taxon>
        <taxon>Halobacteriales</taxon>
        <taxon>Natrialbaceae</taxon>
        <taxon>Natronobacterium</taxon>
    </lineage>
</organism>
<dbReference type="SUPFAM" id="SSF52788">
    <property type="entry name" value="Phosphotyrosine protein phosphatases I"/>
    <property type="match status" value="1"/>
</dbReference>
<reference evidence="4 5" key="2">
    <citation type="journal article" date="2014" name="PLoS Genet.">
        <title>Phylogenetically driven sequencing of extremely halophilic archaea reveals strategies for static and dynamic osmo-response.</title>
        <authorList>
            <person name="Becker E.A."/>
            <person name="Seitzer P.M."/>
            <person name="Tritt A."/>
            <person name="Larsen D."/>
            <person name="Krusor M."/>
            <person name="Yao A.I."/>
            <person name="Wu D."/>
            <person name="Madern D."/>
            <person name="Eisen J.A."/>
            <person name="Darling A.E."/>
            <person name="Facciotti M.T."/>
        </authorList>
    </citation>
    <scope>NUCLEOTIDE SEQUENCE [LARGE SCALE GENOMIC DNA]</scope>
    <source>
        <strain evidence="4 5">AJ5</strain>
    </source>
</reference>
<evidence type="ECO:0000313" key="3">
    <source>
        <dbReference type="EMBL" id="APW97952.1"/>
    </source>
</evidence>
<dbReference type="PANTHER" id="PTHR43428:SF1">
    <property type="entry name" value="ARSENATE REDUCTASE"/>
    <property type="match status" value="1"/>
</dbReference>
<gene>
    <name evidence="4" type="ORF">C445_17811</name>
    <name evidence="3" type="ORF">CHINAEXTREME_09245</name>
</gene>
<dbReference type="STRING" id="358396.CHINAEXTREME_09245"/>
<dbReference type="Pfam" id="PF01451">
    <property type="entry name" value="LMWPc"/>
    <property type="match status" value="1"/>
</dbReference>
<dbReference type="EMBL" id="CP019285">
    <property type="protein sequence ID" value="APW97952.1"/>
    <property type="molecule type" value="Genomic_DNA"/>
</dbReference>
<dbReference type="PANTHER" id="PTHR43428">
    <property type="entry name" value="ARSENATE REDUCTASE"/>
    <property type="match status" value="1"/>
</dbReference>
<dbReference type="RefSeq" id="WP_007143251.1">
    <property type="nucleotide sequence ID" value="NZ_AOLZ01000073.1"/>
</dbReference>
<evidence type="ECO:0000313" key="4">
    <source>
        <dbReference type="EMBL" id="EMA28505.1"/>
    </source>
</evidence>
<dbReference type="GO" id="GO:0046685">
    <property type="term" value="P:response to arsenic-containing substance"/>
    <property type="evidence" value="ECO:0007669"/>
    <property type="project" value="UniProtKB-KW"/>
</dbReference>
<evidence type="ECO:0000313" key="5">
    <source>
        <dbReference type="Proteomes" id="UP000011555"/>
    </source>
</evidence>
<reference evidence="3" key="3">
    <citation type="submission" date="2017-01" db="EMBL/GenBank/DDBJ databases">
        <authorList>
            <person name="Mah S.A."/>
            <person name="Swanson W.J."/>
            <person name="Moy G.W."/>
            <person name="Vacquier V.D."/>
        </authorList>
    </citation>
    <scope>NUCLEOTIDE SEQUENCE</scope>
    <source>
        <strain evidence="3">AJ5</strain>
    </source>
</reference>
<dbReference type="PATRIC" id="fig|358396.7.peg.3600"/>
<dbReference type="KEGG" id="hlc:CHINAEXTREME09245"/>
<accession>M0L9C1</accession>
<dbReference type="Proteomes" id="UP000011555">
    <property type="component" value="Unassembled WGS sequence"/>
</dbReference>
<proteinExistence type="predicted"/>
<dbReference type="eggNOG" id="arCOG04425">
    <property type="taxonomic scope" value="Archaea"/>
</dbReference>